<dbReference type="GO" id="GO:0005576">
    <property type="term" value="C:extracellular region"/>
    <property type="evidence" value="ECO:0007669"/>
    <property type="project" value="UniProtKB-SubCell"/>
</dbReference>
<evidence type="ECO:0000256" key="5">
    <source>
        <dbReference type="ARBA" id="ARBA00022801"/>
    </source>
</evidence>
<evidence type="ECO:0000313" key="8">
    <source>
        <dbReference type="EMBL" id="EDI0427208.1"/>
    </source>
</evidence>
<keyword evidence="4" id="KW-0964">Secreted</keyword>
<gene>
    <name evidence="8" type="ORF">CC754_22720</name>
</gene>
<keyword evidence="5" id="KW-0378">Hydrolase</keyword>
<feature type="non-terminal residue" evidence="8">
    <location>
        <position position="1"/>
    </location>
</feature>
<proteinExistence type="inferred from homology"/>
<dbReference type="AlphaFoldDB" id="A0A636HZ68"/>
<dbReference type="Pfam" id="PF05925">
    <property type="entry name" value="IpgD"/>
    <property type="match status" value="1"/>
</dbReference>
<name>A0A636HZ68_SALEN</name>
<evidence type="ECO:0000256" key="2">
    <source>
        <dbReference type="ARBA" id="ARBA00009007"/>
    </source>
</evidence>
<evidence type="ECO:0000256" key="7">
    <source>
        <dbReference type="ARBA" id="ARBA00032566"/>
    </source>
</evidence>
<dbReference type="InterPro" id="IPR008108">
    <property type="entry name" value="IpgD/SopB"/>
</dbReference>
<evidence type="ECO:0000256" key="6">
    <source>
        <dbReference type="ARBA" id="ARBA00023026"/>
    </source>
</evidence>
<reference evidence="8" key="1">
    <citation type="submission" date="2018-07" db="EMBL/GenBank/DDBJ databases">
        <authorList>
            <person name="Ashton P.M."/>
            <person name="Dallman T."/>
            <person name="Nair S."/>
            <person name="De Pinna E."/>
            <person name="Peters T."/>
            <person name="Grant K."/>
        </authorList>
    </citation>
    <scope>NUCLEOTIDE SEQUENCE</scope>
    <source>
        <strain evidence="8">367499</strain>
    </source>
</reference>
<comment type="caution">
    <text evidence="8">The sequence shown here is derived from an EMBL/GenBank/DDBJ whole genome shotgun (WGS) entry which is preliminary data.</text>
</comment>
<accession>A0A636HZ68</accession>
<evidence type="ECO:0000256" key="1">
    <source>
        <dbReference type="ARBA" id="ARBA00004613"/>
    </source>
</evidence>
<comment type="subcellular location">
    <subcellularLocation>
        <location evidence="1">Secreted</location>
    </subcellularLocation>
</comment>
<dbReference type="EMBL" id="AAMJQJ010000080">
    <property type="protein sequence ID" value="EDI0427208.1"/>
    <property type="molecule type" value="Genomic_DNA"/>
</dbReference>
<protein>
    <recommendedName>
        <fullName evidence="3">Inositol phosphate phosphatase SopB</fullName>
    </recommendedName>
    <alternativeName>
        <fullName evidence="7">Effector protein SopB</fullName>
    </alternativeName>
</protein>
<evidence type="ECO:0000256" key="3">
    <source>
        <dbReference type="ARBA" id="ARBA00015315"/>
    </source>
</evidence>
<organism evidence="8">
    <name type="scientific">Salmonella enteritidis</name>
    <dbReference type="NCBI Taxonomy" id="149539"/>
    <lineage>
        <taxon>Bacteria</taxon>
        <taxon>Pseudomonadati</taxon>
        <taxon>Pseudomonadota</taxon>
        <taxon>Gammaproteobacteria</taxon>
        <taxon>Enterobacterales</taxon>
        <taxon>Enterobacteriaceae</taxon>
        <taxon>Salmonella</taxon>
    </lineage>
</organism>
<comment type="similarity">
    <text evidence="2">Belongs to the phosphatase IpgD/SopB family.</text>
</comment>
<keyword evidence="6" id="KW-0843">Virulence</keyword>
<evidence type="ECO:0000256" key="4">
    <source>
        <dbReference type="ARBA" id="ARBA00022525"/>
    </source>
</evidence>
<dbReference type="GO" id="GO:0016791">
    <property type="term" value="F:phosphatase activity"/>
    <property type="evidence" value="ECO:0007669"/>
    <property type="project" value="InterPro"/>
</dbReference>
<sequence length="58" mass="6300">KVLLNSGNLEIQKQNTGGAGNKVMKNLSPEVLNLSYQKRVGDENIWQSVKGISSLITS</sequence>